<sequence>MVHVWSFWLQWGTVCSLLAFLFAEDSLWDCNEKDSLTEVPVDLDVLSECTLGCTAQTYRRILESQERTTVRFKDSYTGEPEEYCWFTKVKCRVGEQLQSTLVILPVDLAAENRETFRLQISSSEAPEETLYQHTGHSVLPSDCGLRFEVTKHLYRNRGQLCVKILPQEYSSVGRCPPFLVKIWKHRNQGQG</sequence>
<evidence type="ECO:0000256" key="1">
    <source>
        <dbReference type="SAM" id="SignalP"/>
    </source>
</evidence>
<feature type="chain" id="PRO_5035946872" evidence="1">
    <location>
        <begin position="24"/>
        <end position="191"/>
    </location>
</feature>
<evidence type="ECO:0000313" key="2">
    <source>
        <dbReference type="EMBL" id="KAG9265951.1"/>
    </source>
</evidence>
<gene>
    <name evidence="2" type="ORF">AMEX_G20435</name>
</gene>
<reference evidence="2 3" key="1">
    <citation type="submission" date="2021-07" db="EMBL/GenBank/DDBJ databases">
        <authorList>
            <person name="Imarazene B."/>
            <person name="Zahm M."/>
            <person name="Klopp C."/>
            <person name="Cabau C."/>
            <person name="Beille S."/>
            <person name="Jouanno E."/>
            <person name="Castinel A."/>
            <person name="Lluch J."/>
            <person name="Gil L."/>
            <person name="Kuchtly C."/>
            <person name="Lopez Roques C."/>
            <person name="Donnadieu C."/>
            <person name="Parrinello H."/>
            <person name="Journot L."/>
            <person name="Du K."/>
            <person name="Schartl M."/>
            <person name="Retaux S."/>
            <person name="Guiguen Y."/>
        </authorList>
    </citation>
    <scope>NUCLEOTIDE SEQUENCE [LARGE SCALE GENOMIC DNA]</scope>
    <source>
        <strain evidence="2">Pach_M1</strain>
        <tissue evidence="2">Testis</tissue>
    </source>
</reference>
<feature type="signal peptide" evidence="1">
    <location>
        <begin position="1"/>
        <end position="23"/>
    </location>
</feature>
<name>A0A8T2LAF4_ASTMX</name>
<dbReference type="AlphaFoldDB" id="A0A8T2LAF4"/>
<dbReference type="Proteomes" id="UP000752171">
    <property type="component" value="Unassembled WGS sequence"/>
</dbReference>
<proteinExistence type="predicted"/>
<dbReference type="EMBL" id="JAICCE010000017">
    <property type="protein sequence ID" value="KAG9265951.1"/>
    <property type="molecule type" value="Genomic_DNA"/>
</dbReference>
<comment type="caution">
    <text evidence="2">The sequence shown here is derived from an EMBL/GenBank/DDBJ whole genome shotgun (WGS) entry which is preliminary data.</text>
</comment>
<keyword evidence="1" id="KW-0732">Signal</keyword>
<protein>
    <submittedName>
        <fullName evidence="2">Uncharacterized protein</fullName>
    </submittedName>
</protein>
<evidence type="ECO:0000313" key="3">
    <source>
        <dbReference type="Proteomes" id="UP000752171"/>
    </source>
</evidence>
<organism evidence="2 3">
    <name type="scientific">Astyanax mexicanus</name>
    <name type="common">Blind cave fish</name>
    <name type="synonym">Astyanax fasciatus mexicanus</name>
    <dbReference type="NCBI Taxonomy" id="7994"/>
    <lineage>
        <taxon>Eukaryota</taxon>
        <taxon>Metazoa</taxon>
        <taxon>Chordata</taxon>
        <taxon>Craniata</taxon>
        <taxon>Vertebrata</taxon>
        <taxon>Euteleostomi</taxon>
        <taxon>Actinopterygii</taxon>
        <taxon>Neopterygii</taxon>
        <taxon>Teleostei</taxon>
        <taxon>Ostariophysi</taxon>
        <taxon>Characiformes</taxon>
        <taxon>Characoidei</taxon>
        <taxon>Acestrorhamphidae</taxon>
        <taxon>Acestrorhamphinae</taxon>
        <taxon>Astyanax</taxon>
    </lineage>
</organism>
<accession>A0A8T2LAF4</accession>